<keyword evidence="3" id="KW-0560">Oxidoreductase</keyword>
<dbReference type="GO" id="GO:0016491">
    <property type="term" value="F:oxidoreductase activity"/>
    <property type="evidence" value="ECO:0007669"/>
    <property type="project" value="UniProtKB-KW"/>
</dbReference>
<evidence type="ECO:0000256" key="2">
    <source>
        <dbReference type="ARBA" id="ARBA00022723"/>
    </source>
</evidence>
<dbReference type="EMBL" id="NMUE01000013">
    <property type="protein sequence ID" value="RFA96228.1"/>
    <property type="molecule type" value="Genomic_DNA"/>
</dbReference>
<evidence type="ECO:0000313" key="8">
    <source>
        <dbReference type="EMBL" id="RFB00392.1"/>
    </source>
</evidence>
<organism evidence="7 10">
    <name type="scientific">Pyrobaculum aerophilum</name>
    <dbReference type="NCBI Taxonomy" id="13773"/>
    <lineage>
        <taxon>Archaea</taxon>
        <taxon>Thermoproteota</taxon>
        <taxon>Thermoprotei</taxon>
        <taxon>Thermoproteales</taxon>
        <taxon>Thermoproteaceae</taxon>
        <taxon>Pyrobaculum</taxon>
    </lineage>
</organism>
<evidence type="ECO:0000256" key="5">
    <source>
        <dbReference type="ARBA" id="ARBA00023014"/>
    </source>
</evidence>
<evidence type="ECO:0000256" key="3">
    <source>
        <dbReference type="ARBA" id="ARBA00023002"/>
    </source>
</evidence>
<keyword evidence="5" id="KW-0411">Iron-sulfur</keyword>
<dbReference type="SUPFAM" id="SSF47741">
    <property type="entry name" value="CO dehydrogenase ISP C-domain like"/>
    <property type="match status" value="1"/>
</dbReference>
<dbReference type="InterPro" id="IPR001041">
    <property type="entry name" value="2Fe-2S_ferredoxin-type"/>
</dbReference>
<name>A0A371QZG6_9CREN</name>
<dbReference type="PANTHER" id="PTHR44379:SF5">
    <property type="entry name" value="OXIDOREDUCTASE WITH IRON-SULFUR SUBUNIT"/>
    <property type="match status" value="1"/>
</dbReference>
<dbReference type="OrthoDB" id="37184at2157"/>
<dbReference type="InterPro" id="IPR051452">
    <property type="entry name" value="Diverse_Oxidoreductases"/>
</dbReference>
<dbReference type="EMBL" id="NMUF01000001">
    <property type="protein sequence ID" value="RFB00392.1"/>
    <property type="molecule type" value="Genomic_DNA"/>
</dbReference>
<dbReference type="Gene3D" id="3.10.20.30">
    <property type="match status" value="1"/>
</dbReference>
<evidence type="ECO:0000313" key="7">
    <source>
        <dbReference type="EMBL" id="RFA96228.1"/>
    </source>
</evidence>
<keyword evidence="1" id="KW-0001">2Fe-2S</keyword>
<dbReference type="Proteomes" id="UP000257123">
    <property type="component" value="Unassembled WGS sequence"/>
</dbReference>
<dbReference type="RefSeq" id="WP_116420958.1">
    <property type="nucleotide sequence ID" value="NZ_NMUE01000013.1"/>
</dbReference>
<dbReference type="PROSITE" id="PS51085">
    <property type="entry name" value="2FE2S_FER_2"/>
    <property type="match status" value="1"/>
</dbReference>
<proteinExistence type="predicted"/>
<dbReference type="InterPro" id="IPR036010">
    <property type="entry name" value="2Fe-2S_ferredoxin-like_sf"/>
</dbReference>
<comment type="caution">
    <text evidence="7">The sequence shown here is derived from an EMBL/GenBank/DDBJ whole genome shotgun (WGS) entry which is preliminary data.</text>
</comment>
<dbReference type="InterPro" id="IPR036884">
    <property type="entry name" value="2Fe-2S-bd_dom_sf"/>
</dbReference>
<dbReference type="SUPFAM" id="SSF54292">
    <property type="entry name" value="2Fe-2S ferredoxin-like"/>
    <property type="match status" value="1"/>
</dbReference>
<evidence type="ECO:0000259" key="6">
    <source>
        <dbReference type="PROSITE" id="PS51085"/>
    </source>
</evidence>
<dbReference type="InterPro" id="IPR012675">
    <property type="entry name" value="Beta-grasp_dom_sf"/>
</dbReference>
<protein>
    <submittedName>
        <fullName evidence="7">(2Fe-2S)-binding protein</fullName>
    </submittedName>
</protein>
<sequence length="153" mass="16752">MKISIVVNGKRYDVEVEPRLLLVHLLRDYLGLRSVRIGCDTSNCGACTVLLDGRPVKSCTVFAFMAHGKSVVTLEGLNDNEAKAIKRAFVEETAAQCGYCTSGMIISIYHLLKTKPTPNEDDVRRAIVGNLCRCTGYVRIIKAALKAAQYVSA</sequence>
<evidence type="ECO:0000313" key="10">
    <source>
        <dbReference type="Proteomes" id="UP000257123"/>
    </source>
</evidence>
<reference evidence="9 10" key="1">
    <citation type="submission" date="2017-07" db="EMBL/GenBank/DDBJ databases">
        <title>Draft genome sequence of aerobic hyperthermophilic archaea, Pyrobaculum aerophilum YKB31 and YKB32.</title>
        <authorList>
            <person name="Mochizuki T."/>
            <person name="Berliner A.J."/>
            <person name="Yoshida-Takashima Y."/>
            <person name="Takaki Y."/>
            <person name="Nunoura T."/>
            <person name="Takai K."/>
        </authorList>
    </citation>
    <scope>NUCLEOTIDE SEQUENCE [LARGE SCALE GENOMIC DNA]</scope>
    <source>
        <strain evidence="7 10">YKB31</strain>
        <strain evidence="8 9">YKB32</strain>
    </source>
</reference>
<dbReference type="CDD" id="cd00207">
    <property type="entry name" value="fer2"/>
    <property type="match status" value="1"/>
</dbReference>
<dbReference type="GO" id="GO:0051537">
    <property type="term" value="F:2 iron, 2 sulfur cluster binding"/>
    <property type="evidence" value="ECO:0007669"/>
    <property type="project" value="UniProtKB-KW"/>
</dbReference>
<dbReference type="InterPro" id="IPR002888">
    <property type="entry name" value="2Fe-2S-bd"/>
</dbReference>
<accession>A0A371QZG6</accession>
<feature type="domain" description="2Fe-2S ferredoxin-type" evidence="6">
    <location>
        <begin position="1"/>
        <end position="77"/>
    </location>
</feature>
<keyword evidence="2" id="KW-0479">Metal-binding</keyword>
<evidence type="ECO:0000256" key="1">
    <source>
        <dbReference type="ARBA" id="ARBA00022714"/>
    </source>
</evidence>
<dbReference type="Proteomes" id="UP000256877">
    <property type="component" value="Unassembled WGS sequence"/>
</dbReference>
<dbReference type="Pfam" id="PF01799">
    <property type="entry name" value="Fer2_2"/>
    <property type="match status" value="1"/>
</dbReference>
<keyword evidence="4" id="KW-0408">Iron</keyword>
<dbReference type="Pfam" id="PF00111">
    <property type="entry name" value="Fer2"/>
    <property type="match status" value="1"/>
</dbReference>
<dbReference type="PANTHER" id="PTHR44379">
    <property type="entry name" value="OXIDOREDUCTASE WITH IRON-SULFUR SUBUNIT"/>
    <property type="match status" value="1"/>
</dbReference>
<dbReference type="AlphaFoldDB" id="A0A371QZG6"/>
<gene>
    <name evidence="7" type="ORF">CGL51_05325</name>
    <name evidence="8" type="ORF">CGL52_00605</name>
</gene>
<dbReference type="GO" id="GO:0046872">
    <property type="term" value="F:metal ion binding"/>
    <property type="evidence" value="ECO:0007669"/>
    <property type="project" value="UniProtKB-KW"/>
</dbReference>
<dbReference type="FunFam" id="3.10.20.30:FF:000020">
    <property type="entry name" value="Xanthine dehydrogenase iron-sulfur subunit"/>
    <property type="match status" value="1"/>
</dbReference>
<evidence type="ECO:0000313" key="9">
    <source>
        <dbReference type="Proteomes" id="UP000256877"/>
    </source>
</evidence>
<evidence type="ECO:0000256" key="4">
    <source>
        <dbReference type="ARBA" id="ARBA00023004"/>
    </source>
</evidence>
<dbReference type="Gene3D" id="1.10.150.120">
    <property type="entry name" value="[2Fe-2S]-binding domain"/>
    <property type="match status" value="1"/>
</dbReference>